<evidence type="ECO:0000313" key="3">
    <source>
        <dbReference type="Proteomes" id="UP001178288"/>
    </source>
</evidence>
<dbReference type="SUPFAM" id="SSF54593">
    <property type="entry name" value="Glyoxalase/Bleomycin resistance protein/Dihydroxybiphenyl dioxygenase"/>
    <property type="match status" value="1"/>
</dbReference>
<dbReference type="Proteomes" id="UP001178288">
    <property type="component" value="Chromosome"/>
</dbReference>
<dbReference type="EMBL" id="CP126114">
    <property type="protein sequence ID" value="WHY87348.1"/>
    <property type="molecule type" value="Genomic_DNA"/>
</dbReference>
<dbReference type="InterPro" id="IPR028973">
    <property type="entry name" value="PhnB-like"/>
</dbReference>
<reference evidence="2" key="1">
    <citation type="submission" date="2023-05" db="EMBL/GenBank/DDBJ databases">
        <title>Comparative genomics of Bacillaceae isolates and their secondary metabolite potential.</title>
        <authorList>
            <person name="Song L."/>
            <person name="Nielsen L.J."/>
            <person name="Mohite O."/>
            <person name="Xu X."/>
            <person name="Weber T."/>
            <person name="Kovacs A.T."/>
        </authorList>
    </citation>
    <scope>NUCLEOTIDE SEQUENCE</scope>
    <source>
        <strain evidence="2">XLM17</strain>
    </source>
</reference>
<evidence type="ECO:0000313" key="2">
    <source>
        <dbReference type="EMBL" id="WHY87348.1"/>
    </source>
</evidence>
<dbReference type="RefSeq" id="WP_066083436.1">
    <property type="nucleotide sequence ID" value="NZ_CP126114.1"/>
</dbReference>
<proteinExistence type="predicted"/>
<organism evidence="2 3">
    <name type="scientific">Neobacillus novalis</name>
    <dbReference type="NCBI Taxonomy" id="220687"/>
    <lineage>
        <taxon>Bacteria</taxon>
        <taxon>Bacillati</taxon>
        <taxon>Bacillota</taxon>
        <taxon>Bacilli</taxon>
        <taxon>Bacillales</taxon>
        <taxon>Bacillaceae</taxon>
        <taxon>Neobacillus</taxon>
    </lineage>
</organism>
<dbReference type="InterPro" id="IPR004360">
    <property type="entry name" value="Glyas_Fos-R_dOase_dom"/>
</dbReference>
<dbReference type="InterPro" id="IPR029068">
    <property type="entry name" value="Glyas_Bleomycin-R_OHBP_Dase"/>
</dbReference>
<protein>
    <submittedName>
        <fullName evidence="2">VOC family protein</fullName>
    </submittedName>
</protein>
<dbReference type="AlphaFoldDB" id="A0AA95MW59"/>
<dbReference type="Gene3D" id="3.10.180.10">
    <property type="entry name" value="2,3-Dihydroxybiphenyl 1,2-Dioxygenase, domain 1"/>
    <property type="match status" value="1"/>
</dbReference>
<sequence length="121" mass="13690">MKSASPYVFIDNCNEVMEYYHSLFGGEITNIQKSNDGKCLHAELHLGNSIIHFSDTFGKIQEGDSVRISLECESEEEIRKVYDALSKDGKITAELQDTFWGAIHANLVDKFGIGWLLNFQK</sequence>
<dbReference type="PANTHER" id="PTHR33990">
    <property type="entry name" value="PROTEIN YJDN-RELATED"/>
    <property type="match status" value="1"/>
</dbReference>
<gene>
    <name evidence="2" type="ORF">QNH39_05690</name>
</gene>
<feature type="domain" description="Glyoxalase/fosfomycin resistance/dioxygenase" evidence="1">
    <location>
        <begin position="8"/>
        <end position="115"/>
    </location>
</feature>
<name>A0AA95MW59_9BACI</name>
<dbReference type="KEGG" id="nnv:QNH39_05690"/>
<accession>A0AA95MW59</accession>
<dbReference type="PANTHER" id="PTHR33990:SF1">
    <property type="entry name" value="PROTEIN YJDN"/>
    <property type="match status" value="1"/>
</dbReference>
<dbReference type="CDD" id="cd06588">
    <property type="entry name" value="PhnB_like"/>
    <property type="match status" value="1"/>
</dbReference>
<dbReference type="Pfam" id="PF00903">
    <property type="entry name" value="Glyoxalase"/>
    <property type="match status" value="1"/>
</dbReference>
<evidence type="ECO:0000259" key="1">
    <source>
        <dbReference type="Pfam" id="PF00903"/>
    </source>
</evidence>
<keyword evidence="3" id="KW-1185">Reference proteome</keyword>